<dbReference type="RefSeq" id="WP_133476802.1">
    <property type="nucleotide sequence ID" value="NZ_NKLP01000272.1"/>
</dbReference>
<proteinExistence type="predicted"/>
<evidence type="ECO:0000313" key="1">
    <source>
        <dbReference type="EMBL" id="TDN28685.1"/>
    </source>
</evidence>
<gene>
    <name evidence="1" type="ORF">CEE75_12650</name>
</gene>
<comment type="caution">
    <text evidence="1">The sequence shown here is derived from an EMBL/GenBank/DDBJ whole genome shotgun (WGS) entry which is preliminary data.</text>
</comment>
<dbReference type="EMBL" id="NKLP01000272">
    <property type="protein sequence ID" value="TDN28685.1"/>
    <property type="molecule type" value="Genomic_DNA"/>
</dbReference>
<dbReference type="Proteomes" id="UP000295195">
    <property type="component" value="Unassembled WGS sequence"/>
</dbReference>
<organism evidence="1 2">
    <name type="scientific">Lactobacillus crispatus</name>
    <dbReference type="NCBI Taxonomy" id="47770"/>
    <lineage>
        <taxon>Bacteria</taxon>
        <taxon>Bacillati</taxon>
        <taxon>Bacillota</taxon>
        <taxon>Bacilli</taxon>
        <taxon>Lactobacillales</taxon>
        <taxon>Lactobacillaceae</taxon>
        <taxon>Lactobacillus</taxon>
    </lineage>
</organism>
<dbReference type="AlphaFoldDB" id="A0A4R6CQ81"/>
<reference evidence="1 2" key="1">
    <citation type="submission" date="2017-06" db="EMBL/GenBank/DDBJ databases">
        <authorList>
            <person name="Swanenburg J."/>
            <person name="Kort R."/>
        </authorList>
    </citation>
    <scope>NUCLEOTIDE SEQUENCE [LARGE SCALE GENOMIC DNA]</scope>
    <source>
        <strain evidence="1 2">RL05</strain>
    </source>
</reference>
<protein>
    <submittedName>
        <fullName evidence="1">Uncharacterized protein</fullName>
    </submittedName>
</protein>
<accession>A0A4R6CQ81</accession>
<evidence type="ECO:0000313" key="2">
    <source>
        <dbReference type="Proteomes" id="UP000295195"/>
    </source>
</evidence>
<name>A0A4R6CQ81_9LACO</name>
<sequence>MNENEQELQEVLDADARDKVTYPLFVKAAEQLTRDQISKLAEIKRNYGSPEKATEKDLVNAHGVAVSTYTLGKKHMPMLLMRMDSNDAPVYIPITDGGTSFRHLENFIDQDIKILITKFISFDDVNNKQKKGQHYIAMGSITNAEQIVGKELYDEFQKDPEEAKNKDRVGVVSRVVVANRLSIVMFNYRGITLGMLERNFHQRSLTHPITRDAYIGKSFKFRISNITKTTYEDMTSVKNDENLSHIELPSGTRYFIETTSLPFIPNYDEEVKKLYEQRAWFSARIARYDSVKGILVEIAPGWWIKGFLPANSIYKPTIQDQIHHTLVTVRINRIDFEKHTGQAYIHSFPQGVAAPSVDSVMDQNYDIDQKYKVIE</sequence>